<feature type="transmembrane region" description="Helical" evidence="1">
    <location>
        <begin position="47"/>
        <end position="67"/>
    </location>
</feature>
<keyword evidence="1" id="KW-1133">Transmembrane helix</keyword>
<keyword evidence="1" id="KW-0812">Transmembrane</keyword>
<comment type="caution">
    <text evidence="2">The sequence shown here is derived from an EMBL/GenBank/DDBJ whole genome shotgun (WGS) entry which is preliminary data.</text>
</comment>
<sequence length="68" mass="7872">MIDVVLSFIFREQQNKLINIIKFLTEPILKPAKLLQDKFMPNLSLDFSPVIVLILLYLLESIIMPLVS</sequence>
<proteinExistence type="predicted"/>
<dbReference type="Proteomes" id="UP000740830">
    <property type="component" value="Unassembled WGS sequence"/>
</dbReference>
<evidence type="ECO:0000256" key="1">
    <source>
        <dbReference type="SAM" id="Phobius"/>
    </source>
</evidence>
<gene>
    <name evidence="2" type="ORF">KPL27_07075</name>
</gene>
<keyword evidence="1" id="KW-0472">Membrane</keyword>
<protein>
    <submittedName>
        <fullName evidence="2">YggT family protein</fullName>
    </submittedName>
</protein>
<keyword evidence="3" id="KW-1185">Reference proteome</keyword>
<evidence type="ECO:0000313" key="2">
    <source>
        <dbReference type="EMBL" id="MBU3219866.1"/>
    </source>
</evidence>
<accession>A0ABS6C306</accession>
<organism evidence="2 3">
    <name type="scientific">Clostridium algidicarnis</name>
    <dbReference type="NCBI Taxonomy" id="37659"/>
    <lineage>
        <taxon>Bacteria</taxon>
        <taxon>Bacillati</taxon>
        <taxon>Bacillota</taxon>
        <taxon>Clostridia</taxon>
        <taxon>Eubacteriales</taxon>
        <taxon>Clostridiaceae</taxon>
        <taxon>Clostridium</taxon>
    </lineage>
</organism>
<reference evidence="2 3" key="1">
    <citation type="submission" date="2021-06" db="EMBL/GenBank/DDBJ databases">
        <title>Clostridia strains as spoilage organisms.</title>
        <authorList>
            <person name="Wambui J."/>
            <person name="Stephan R."/>
            <person name="Stevens M.J.A."/>
        </authorList>
    </citation>
    <scope>NUCLEOTIDE SEQUENCE [LARGE SCALE GENOMIC DNA]</scope>
    <source>
        <strain evidence="2 3">CM013</strain>
    </source>
</reference>
<evidence type="ECO:0000313" key="3">
    <source>
        <dbReference type="Proteomes" id="UP000740830"/>
    </source>
</evidence>
<name>A0ABS6C306_9CLOT</name>
<dbReference type="EMBL" id="JAHLDG010000009">
    <property type="protein sequence ID" value="MBU3219866.1"/>
    <property type="molecule type" value="Genomic_DNA"/>
</dbReference>
<dbReference type="Pfam" id="PF02325">
    <property type="entry name" value="CCB3_YggT"/>
    <property type="match status" value="1"/>
</dbReference>
<dbReference type="InterPro" id="IPR003425">
    <property type="entry name" value="CCB3/YggT"/>
</dbReference>